<dbReference type="InterPro" id="IPR008271">
    <property type="entry name" value="Ser/Thr_kinase_AS"/>
</dbReference>
<dbReference type="EMBL" id="JBBCAQ010000008">
    <property type="protein sequence ID" value="KAK7602421.1"/>
    <property type="molecule type" value="Genomic_DNA"/>
</dbReference>
<dbReference type="Pfam" id="PF00069">
    <property type="entry name" value="Pkinase"/>
    <property type="match status" value="1"/>
</dbReference>
<evidence type="ECO:0000256" key="6">
    <source>
        <dbReference type="ARBA" id="ARBA00038999"/>
    </source>
</evidence>
<feature type="domain" description="Protein kinase" evidence="10">
    <location>
        <begin position="20"/>
        <end position="266"/>
    </location>
</feature>
<dbReference type="Proteomes" id="UP001367676">
    <property type="component" value="Unassembled WGS sequence"/>
</dbReference>
<dbReference type="SUPFAM" id="SSF56112">
    <property type="entry name" value="Protein kinase-like (PK-like)"/>
    <property type="match status" value="1"/>
</dbReference>
<gene>
    <name evidence="11" type="ORF">V9T40_008010</name>
</gene>
<evidence type="ECO:0000256" key="4">
    <source>
        <dbReference type="ARBA" id="ARBA00022840"/>
    </source>
</evidence>
<comment type="catalytic activity">
    <reaction evidence="9">
        <text>L-tyrosyl-[protein] + ATP = O-phospho-L-tyrosyl-[protein] + ADP + H(+)</text>
        <dbReference type="Rhea" id="RHEA:10596"/>
        <dbReference type="Rhea" id="RHEA-COMP:10136"/>
        <dbReference type="Rhea" id="RHEA-COMP:20101"/>
        <dbReference type="ChEBI" id="CHEBI:15378"/>
        <dbReference type="ChEBI" id="CHEBI:30616"/>
        <dbReference type="ChEBI" id="CHEBI:46858"/>
        <dbReference type="ChEBI" id="CHEBI:61978"/>
        <dbReference type="ChEBI" id="CHEBI:456216"/>
        <dbReference type="EC" id="2.7.12.2"/>
    </reaction>
</comment>
<dbReference type="PANTHER" id="PTHR48013">
    <property type="entry name" value="DUAL SPECIFICITY MITOGEN-ACTIVATED PROTEIN KINASE KINASE 5-RELATED"/>
    <property type="match status" value="1"/>
</dbReference>
<evidence type="ECO:0000256" key="2">
    <source>
        <dbReference type="ARBA" id="ARBA00022741"/>
    </source>
</evidence>
<dbReference type="InterPro" id="IPR000719">
    <property type="entry name" value="Prot_kinase_dom"/>
</dbReference>
<accession>A0AAN9Y7Y0</accession>
<dbReference type="PANTHER" id="PTHR48013:SF9">
    <property type="entry name" value="DUAL SPECIFICITY MITOGEN-ACTIVATED PROTEIN KINASE KINASE 5"/>
    <property type="match status" value="1"/>
</dbReference>
<comment type="similarity">
    <text evidence="5">Belongs to the protein kinase superfamily. STE Ser/Thr protein kinase family. MAP kinase kinase subfamily.</text>
</comment>
<dbReference type="GO" id="GO:0005524">
    <property type="term" value="F:ATP binding"/>
    <property type="evidence" value="ECO:0007669"/>
    <property type="project" value="UniProtKB-KW"/>
</dbReference>
<evidence type="ECO:0000256" key="7">
    <source>
        <dbReference type="ARBA" id="ARBA00049014"/>
    </source>
</evidence>
<organism evidence="11 12">
    <name type="scientific">Parthenolecanium corni</name>
    <dbReference type="NCBI Taxonomy" id="536013"/>
    <lineage>
        <taxon>Eukaryota</taxon>
        <taxon>Metazoa</taxon>
        <taxon>Ecdysozoa</taxon>
        <taxon>Arthropoda</taxon>
        <taxon>Hexapoda</taxon>
        <taxon>Insecta</taxon>
        <taxon>Pterygota</taxon>
        <taxon>Neoptera</taxon>
        <taxon>Paraneoptera</taxon>
        <taxon>Hemiptera</taxon>
        <taxon>Sternorrhyncha</taxon>
        <taxon>Coccoidea</taxon>
        <taxon>Coccidae</taxon>
        <taxon>Parthenolecanium</taxon>
    </lineage>
</organism>
<evidence type="ECO:0000256" key="5">
    <source>
        <dbReference type="ARBA" id="ARBA00038035"/>
    </source>
</evidence>
<evidence type="ECO:0000259" key="10">
    <source>
        <dbReference type="PROSITE" id="PS50011"/>
    </source>
</evidence>
<keyword evidence="12" id="KW-1185">Reference proteome</keyword>
<proteinExistence type="inferred from homology"/>
<dbReference type="PROSITE" id="PS00108">
    <property type="entry name" value="PROTEIN_KINASE_ST"/>
    <property type="match status" value="1"/>
</dbReference>
<reference evidence="11 12" key="1">
    <citation type="submission" date="2024-03" db="EMBL/GenBank/DDBJ databases">
        <title>Adaptation during the transition from Ophiocordyceps entomopathogen to insect associate is accompanied by gene loss and intensified selection.</title>
        <authorList>
            <person name="Ward C.M."/>
            <person name="Onetto C.A."/>
            <person name="Borneman A.R."/>
        </authorList>
    </citation>
    <scope>NUCLEOTIDE SEQUENCE [LARGE SCALE GENOMIC DNA]</scope>
    <source>
        <strain evidence="11">AWRI1</strain>
        <tissue evidence="11">Single Adult Female</tissue>
    </source>
</reference>
<protein>
    <recommendedName>
        <fullName evidence="6">mitogen-activated protein kinase kinase</fullName>
        <ecNumber evidence="6">2.7.12.2</ecNumber>
    </recommendedName>
</protein>
<name>A0AAN9Y7Y0_9HEMI</name>
<dbReference type="EC" id="2.7.12.2" evidence="6"/>
<keyword evidence="3" id="KW-0418">Kinase</keyword>
<evidence type="ECO:0000256" key="8">
    <source>
        <dbReference type="ARBA" id="ARBA00049299"/>
    </source>
</evidence>
<dbReference type="SMART" id="SM00220">
    <property type="entry name" value="S_TKc"/>
    <property type="match status" value="1"/>
</dbReference>
<comment type="caution">
    <text evidence="11">The sequence shown here is derived from an EMBL/GenBank/DDBJ whole genome shotgun (WGS) entry which is preliminary data.</text>
</comment>
<evidence type="ECO:0000256" key="1">
    <source>
        <dbReference type="ARBA" id="ARBA00022679"/>
    </source>
</evidence>
<keyword evidence="2" id="KW-0547">Nucleotide-binding</keyword>
<evidence type="ECO:0000256" key="9">
    <source>
        <dbReference type="ARBA" id="ARBA00051693"/>
    </source>
</evidence>
<sequence>MDRKNILSGKENKPLVIPATPDLKRLGYGTGVGVFHVDRSPKNGLMSSPWALKKLIRGKNSTVMGQRLRTEADILRKLNHPNIVGFRAFLRTTDGLECLAMEKCHTSLYDLIENRECDSFAPNEIQKVALNVGMALDYIHNEIHLLHGDIKSANILIKGNFDVIKLCDFGVSLPLNADGCLDRETAGKHATYIGTQLWSAPEVSYEKTNALIITDKADVFSFGLTLWEMMSLTSPHMVDLMNETDESFDEIAYEEKLDALIGRYIL</sequence>
<comment type="catalytic activity">
    <reaction evidence="8">
        <text>L-threonyl-[protein] + ATP = O-phospho-L-threonyl-[protein] + ADP + H(+)</text>
        <dbReference type="Rhea" id="RHEA:46608"/>
        <dbReference type="Rhea" id="RHEA-COMP:11060"/>
        <dbReference type="Rhea" id="RHEA-COMP:11605"/>
        <dbReference type="ChEBI" id="CHEBI:15378"/>
        <dbReference type="ChEBI" id="CHEBI:30013"/>
        <dbReference type="ChEBI" id="CHEBI:30616"/>
        <dbReference type="ChEBI" id="CHEBI:61977"/>
        <dbReference type="ChEBI" id="CHEBI:456216"/>
        <dbReference type="EC" id="2.7.12.2"/>
    </reaction>
</comment>
<evidence type="ECO:0000256" key="3">
    <source>
        <dbReference type="ARBA" id="ARBA00022777"/>
    </source>
</evidence>
<dbReference type="InterPro" id="IPR011009">
    <property type="entry name" value="Kinase-like_dom_sf"/>
</dbReference>
<dbReference type="Gene3D" id="1.10.510.10">
    <property type="entry name" value="Transferase(Phosphotransferase) domain 1"/>
    <property type="match status" value="1"/>
</dbReference>
<dbReference type="GO" id="GO:0004708">
    <property type="term" value="F:MAP kinase kinase activity"/>
    <property type="evidence" value="ECO:0007669"/>
    <property type="project" value="UniProtKB-EC"/>
</dbReference>
<evidence type="ECO:0000313" key="11">
    <source>
        <dbReference type="EMBL" id="KAK7602421.1"/>
    </source>
</evidence>
<dbReference type="PROSITE" id="PS50011">
    <property type="entry name" value="PROTEIN_KINASE_DOM"/>
    <property type="match status" value="1"/>
</dbReference>
<evidence type="ECO:0000313" key="12">
    <source>
        <dbReference type="Proteomes" id="UP001367676"/>
    </source>
</evidence>
<dbReference type="AlphaFoldDB" id="A0AAN9Y7Y0"/>
<keyword evidence="4" id="KW-0067">ATP-binding</keyword>
<comment type="catalytic activity">
    <reaction evidence="7">
        <text>L-seryl-[protein] + ATP = O-phospho-L-seryl-[protein] + ADP + H(+)</text>
        <dbReference type="Rhea" id="RHEA:17989"/>
        <dbReference type="Rhea" id="RHEA-COMP:9863"/>
        <dbReference type="Rhea" id="RHEA-COMP:11604"/>
        <dbReference type="ChEBI" id="CHEBI:15378"/>
        <dbReference type="ChEBI" id="CHEBI:29999"/>
        <dbReference type="ChEBI" id="CHEBI:30616"/>
        <dbReference type="ChEBI" id="CHEBI:83421"/>
        <dbReference type="ChEBI" id="CHEBI:456216"/>
        <dbReference type="EC" id="2.7.12.2"/>
    </reaction>
</comment>
<keyword evidence="1" id="KW-0808">Transferase</keyword>